<dbReference type="Proteomes" id="UP000284842">
    <property type="component" value="Unassembled WGS sequence"/>
</dbReference>
<protein>
    <submittedName>
        <fullName evidence="2">Uncharacterized protein</fullName>
    </submittedName>
</protein>
<feature type="region of interest" description="Disordered" evidence="1">
    <location>
        <begin position="424"/>
        <end position="448"/>
    </location>
</feature>
<dbReference type="AlphaFoldDB" id="A0A409YJ92"/>
<evidence type="ECO:0000313" key="3">
    <source>
        <dbReference type="Proteomes" id="UP000284842"/>
    </source>
</evidence>
<evidence type="ECO:0000256" key="1">
    <source>
        <dbReference type="SAM" id="MobiDB-lite"/>
    </source>
</evidence>
<reference evidence="2 3" key="1">
    <citation type="journal article" date="2018" name="Evol. Lett.">
        <title>Horizontal gene cluster transfer increased hallucinogenic mushroom diversity.</title>
        <authorList>
            <person name="Reynolds H.T."/>
            <person name="Vijayakumar V."/>
            <person name="Gluck-Thaler E."/>
            <person name="Korotkin H.B."/>
            <person name="Matheny P.B."/>
            <person name="Slot J.C."/>
        </authorList>
    </citation>
    <scope>NUCLEOTIDE SEQUENCE [LARGE SCALE GENOMIC DNA]</scope>
    <source>
        <strain evidence="2 3">2629</strain>
    </source>
</reference>
<proteinExistence type="predicted"/>
<sequence length="448" mass="50590">MGSALKEEDFKDEKVKEEPQDDEGFESGREANHDSTVKNEEVSENNSEDEDEDENEYDPETYIHNYLEEQAYYGDDFEYGDPFDDYSGGGFYGGWFPCSVCDVPAPAPRPAPIPTTPPPPRHLSDPEAFTGQNAPVWRKGARTNNFYSAVDRDTGNPALLAIQMKISSSNFWLTRGSAQDMNVSNQKIFCVGEKPQLPGFDAYWRRCMSQIEQLCRQFSAQYPLVVRGVPENNRSFVFPYGAGIKIQQPLLMEDKWMYGLEKDPYYAKFLENCPPEYKYVDAEFAPGSSSTTRIPINPLPAYDEGREVIAPEDYQDAFHDPNILVEAVFTLHHMTLPQTKSRCFIARPHALYLVEAENAVAGQLSSTSDLVPRVVDCSLPQEESCSGVKKEEYEEELGSNGKRRAVDQEPFKLIPCREGLKAPGMLKVEADDNEPEPGLNPKRRRLDI</sequence>
<feature type="compositionally biased region" description="Acidic residues" evidence="1">
    <location>
        <begin position="42"/>
        <end position="57"/>
    </location>
</feature>
<gene>
    <name evidence="2" type="ORF">CVT24_012444</name>
</gene>
<evidence type="ECO:0000313" key="2">
    <source>
        <dbReference type="EMBL" id="PPR03056.1"/>
    </source>
</evidence>
<dbReference type="InParanoid" id="A0A409YJ92"/>
<organism evidence="2 3">
    <name type="scientific">Panaeolus cyanescens</name>
    <dbReference type="NCBI Taxonomy" id="181874"/>
    <lineage>
        <taxon>Eukaryota</taxon>
        <taxon>Fungi</taxon>
        <taxon>Dikarya</taxon>
        <taxon>Basidiomycota</taxon>
        <taxon>Agaricomycotina</taxon>
        <taxon>Agaricomycetes</taxon>
        <taxon>Agaricomycetidae</taxon>
        <taxon>Agaricales</taxon>
        <taxon>Agaricineae</taxon>
        <taxon>Galeropsidaceae</taxon>
        <taxon>Panaeolus</taxon>
    </lineage>
</organism>
<feature type="compositionally biased region" description="Basic and acidic residues" evidence="1">
    <location>
        <begin position="26"/>
        <end position="41"/>
    </location>
</feature>
<accession>A0A409YJ92</accession>
<comment type="caution">
    <text evidence="2">The sequence shown here is derived from an EMBL/GenBank/DDBJ whole genome shotgun (WGS) entry which is preliminary data.</text>
</comment>
<feature type="region of interest" description="Disordered" evidence="1">
    <location>
        <begin position="1"/>
        <end position="57"/>
    </location>
</feature>
<feature type="compositionally biased region" description="Basic and acidic residues" evidence="1">
    <location>
        <begin position="1"/>
        <end position="18"/>
    </location>
</feature>
<dbReference type="EMBL" id="NHTK01001108">
    <property type="protein sequence ID" value="PPR03056.1"/>
    <property type="molecule type" value="Genomic_DNA"/>
</dbReference>
<keyword evidence="3" id="KW-1185">Reference proteome</keyword>
<name>A0A409YJ92_9AGAR</name>